<dbReference type="AlphaFoldDB" id="A0A387BQK3"/>
<evidence type="ECO:0000256" key="1">
    <source>
        <dbReference type="SAM" id="MobiDB-lite"/>
    </source>
</evidence>
<organism evidence="2 3">
    <name type="scientific">Gryllotalpicola protaetiae</name>
    <dbReference type="NCBI Taxonomy" id="2419771"/>
    <lineage>
        <taxon>Bacteria</taxon>
        <taxon>Bacillati</taxon>
        <taxon>Actinomycetota</taxon>
        <taxon>Actinomycetes</taxon>
        <taxon>Micrococcales</taxon>
        <taxon>Microbacteriaceae</taxon>
        <taxon>Gryllotalpicola</taxon>
    </lineage>
</organism>
<sequence>MFCFQCGCQLSRLGGMSKIGAAACETLTRLGRTLPIDPAVLTDGQLIRLVEDAEAAERQVGAVKLAAAAEVARRSQADDPDSLARRLGFKTAAVALAGVTKSSGKEAQKLVAEATDLAQLPAVEAALLDGRIGREAAAAISGELKKAAPTADAGQLATAQAELVELAAPPSSRVSSTGCGTRRARRPCRSCPPRTSRLWMCARPGRPTPTTSETCSRSPPAPPNCPSWAATTPPCGCPRQSTNLSPVPGSPSTRVLRSLPEVRYAYGGKDTGWRAAGDGTAAHLKTTAPPGAPPG</sequence>
<dbReference type="KEGG" id="gry:D7I44_13005"/>
<dbReference type="OrthoDB" id="5177627at2"/>
<proteinExistence type="predicted"/>
<feature type="region of interest" description="Disordered" evidence="1">
    <location>
        <begin position="276"/>
        <end position="295"/>
    </location>
</feature>
<name>A0A387BQK3_9MICO</name>
<keyword evidence="3" id="KW-1185">Reference proteome</keyword>
<dbReference type="EMBL" id="CP032624">
    <property type="protein sequence ID" value="AYG04354.1"/>
    <property type="molecule type" value="Genomic_DNA"/>
</dbReference>
<reference evidence="2 3" key="1">
    <citation type="submission" date="2018-09" db="EMBL/GenBank/DDBJ databases">
        <title>Genome sequencing of strain 2DFW10M-5.</title>
        <authorList>
            <person name="Heo J."/>
            <person name="Kim S.-J."/>
            <person name="Kwon S.-W."/>
        </authorList>
    </citation>
    <scope>NUCLEOTIDE SEQUENCE [LARGE SCALE GENOMIC DNA]</scope>
    <source>
        <strain evidence="2 3">2DFW10M-5</strain>
    </source>
</reference>
<evidence type="ECO:0000313" key="2">
    <source>
        <dbReference type="EMBL" id="AYG04354.1"/>
    </source>
</evidence>
<gene>
    <name evidence="2" type="ORF">D7I44_13005</name>
</gene>
<protein>
    <submittedName>
        <fullName evidence="2">DUF222 domain-containing protein</fullName>
    </submittedName>
</protein>
<accession>A0A387BQK3</accession>
<evidence type="ECO:0000313" key="3">
    <source>
        <dbReference type="Proteomes" id="UP000275069"/>
    </source>
</evidence>
<feature type="region of interest" description="Disordered" evidence="1">
    <location>
        <begin position="168"/>
        <end position="190"/>
    </location>
</feature>
<dbReference type="Proteomes" id="UP000275069">
    <property type="component" value="Chromosome"/>
</dbReference>